<evidence type="ECO:0000259" key="1">
    <source>
        <dbReference type="Pfam" id="PF02721"/>
    </source>
</evidence>
<dbReference type="InterPro" id="IPR003871">
    <property type="entry name" value="RFA1B/D_OB_1st"/>
</dbReference>
<accession>A0A444X6P0</accession>
<organism evidence="2 3">
    <name type="scientific">Arachis hypogaea</name>
    <name type="common">Peanut</name>
    <dbReference type="NCBI Taxonomy" id="3818"/>
    <lineage>
        <taxon>Eukaryota</taxon>
        <taxon>Viridiplantae</taxon>
        <taxon>Streptophyta</taxon>
        <taxon>Embryophyta</taxon>
        <taxon>Tracheophyta</taxon>
        <taxon>Spermatophyta</taxon>
        <taxon>Magnoliopsida</taxon>
        <taxon>eudicotyledons</taxon>
        <taxon>Gunneridae</taxon>
        <taxon>Pentapetalae</taxon>
        <taxon>rosids</taxon>
        <taxon>fabids</taxon>
        <taxon>Fabales</taxon>
        <taxon>Fabaceae</taxon>
        <taxon>Papilionoideae</taxon>
        <taxon>50 kb inversion clade</taxon>
        <taxon>dalbergioids sensu lato</taxon>
        <taxon>Dalbergieae</taxon>
        <taxon>Pterocarpus clade</taxon>
        <taxon>Arachis</taxon>
    </lineage>
</organism>
<dbReference type="EMBL" id="SDMP01000020">
    <property type="protein sequence ID" value="RYQ85356.1"/>
    <property type="molecule type" value="Genomic_DNA"/>
</dbReference>
<dbReference type="Gene3D" id="2.40.50.140">
    <property type="entry name" value="Nucleic acid-binding proteins"/>
    <property type="match status" value="1"/>
</dbReference>
<evidence type="ECO:0000313" key="3">
    <source>
        <dbReference type="Proteomes" id="UP000289738"/>
    </source>
</evidence>
<comment type="caution">
    <text evidence="2">The sequence shown here is derived from an EMBL/GenBank/DDBJ whole genome shotgun (WGS) entry which is preliminary data.</text>
</comment>
<gene>
    <name evidence="2" type="ORF">Ahy_B10g104900</name>
</gene>
<proteinExistence type="predicted"/>
<reference evidence="2 3" key="1">
    <citation type="submission" date="2019-01" db="EMBL/GenBank/DDBJ databases">
        <title>Sequencing of cultivated peanut Arachis hypogaea provides insights into genome evolution and oil improvement.</title>
        <authorList>
            <person name="Chen X."/>
        </authorList>
    </citation>
    <scope>NUCLEOTIDE SEQUENCE [LARGE SCALE GENOMIC DNA]</scope>
    <source>
        <strain evidence="3">cv. Fuhuasheng</strain>
        <tissue evidence="2">Leaves</tissue>
    </source>
</reference>
<dbReference type="AlphaFoldDB" id="A0A444X6P0"/>
<dbReference type="InterPro" id="IPR012340">
    <property type="entry name" value="NA-bd_OB-fold"/>
</dbReference>
<feature type="domain" description="Replication protein A 70 kDa DNA-binding subunit B/D first OB fold" evidence="1">
    <location>
        <begin position="48"/>
        <end position="121"/>
    </location>
</feature>
<dbReference type="Pfam" id="PF02721">
    <property type="entry name" value="DUF223"/>
    <property type="match status" value="1"/>
</dbReference>
<dbReference type="SUPFAM" id="SSF50249">
    <property type="entry name" value="Nucleic acid-binding proteins"/>
    <property type="match status" value="1"/>
</dbReference>
<keyword evidence="3" id="KW-1185">Reference proteome</keyword>
<protein>
    <recommendedName>
        <fullName evidence="1">Replication protein A 70 kDa DNA-binding subunit B/D first OB fold domain-containing protein</fullName>
    </recommendedName>
</protein>
<name>A0A444X6P0_ARAHY</name>
<dbReference type="Proteomes" id="UP000289738">
    <property type="component" value="Chromosome B10"/>
</dbReference>
<evidence type="ECO:0000313" key="2">
    <source>
        <dbReference type="EMBL" id="RYQ85356.1"/>
    </source>
</evidence>
<sequence>MVEEGRTSFVDGAIEEGGWGLGVERLRGISGGKSSQSLPFLAIAIETIDTAEKHFEMAMANVPMMQVGDRISRNSVTIFRSVLHENKIYSMKNFIVQEYGKSVRTTPHKYKSSFYMKTYVSSLSSKTFPFSPFSFMKYEVIESMAMA</sequence>